<dbReference type="Proteomes" id="UP001168821">
    <property type="component" value="Unassembled WGS sequence"/>
</dbReference>
<name>A0AA38ILB8_9CUCU</name>
<reference evidence="1" key="1">
    <citation type="journal article" date="2023" name="G3 (Bethesda)">
        <title>Whole genome assemblies of Zophobas morio and Tenebrio molitor.</title>
        <authorList>
            <person name="Kaur S."/>
            <person name="Stinson S.A."/>
            <person name="diCenzo G.C."/>
        </authorList>
    </citation>
    <scope>NUCLEOTIDE SEQUENCE</scope>
    <source>
        <strain evidence="1">QUZm001</strain>
    </source>
</reference>
<protein>
    <recommendedName>
        <fullName evidence="3">Nuclease HARBI1</fullName>
    </recommendedName>
</protein>
<sequence>MRMVFVMRPWALRVKPGRRHVYMIYCYPIIIYRNPVQALIVACAVLHKIACELNDEAPDDINEDVEREIAAAIIDDDIIEDNRAHNVNNIVRQTLINQYFENLL</sequence>
<gene>
    <name evidence="1" type="ORF">Zmor_015010</name>
</gene>
<proteinExistence type="predicted"/>
<organism evidence="1 2">
    <name type="scientific">Zophobas morio</name>
    <dbReference type="NCBI Taxonomy" id="2755281"/>
    <lineage>
        <taxon>Eukaryota</taxon>
        <taxon>Metazoa</taxon>
        <taxon>Ecdysozoa</taxon>
        <taxon>Arthropoda</taxon>
        <taxon>Hexapoda</taxon>
        <taxon>Insecta</taxon>
        <taxon>Pterygota</taxon>
        <taxon>Neoptera</taxon>
        <taxon>Endopterygota</taxon>
        <taxon>Coleoptera</taxon>
        <taxon>Polyphaga</taxon>
        <taxon>Cucujiformia</taxon>
        <taxon>Tenebrionidae</taxon>
        <taxon>Zophobas</taxon>
    </lineage>
</organism>
<evidence type="ECO:0008006" key="3">
    <source>
        <dbReference type="Google" id="ProtNLM"/>
    </source>
</evidence>
<dbReference type="AlphaFoldDB" id="A0AA38ILB8"/>
<evidence type="ECO:0000313" key="2">
    <source>
        <dbReference type="Proteomes" id="UP001168821"/>
    </source>
</evidence>
<accession>A0AA38ILB8</accession>
<dbReference type="EMBL" id="JALNTZ010000004">
    <property type="protein sequence ID" value="KAJ3655902.1"/>
    <property type="molecule type" value="Genomic_DNA"/>
</dbReference>
<comment type="caution">
    <text evidence="1">The sequence shown here is derived from an EMBL/GenBank/DDBJ whole genome shotgun (WGS) entry which is preliminary data.</text>
</comment>
<evidence type="ECO:0000313" key="1">
    <source>
        <dbReference type="EMBL" id="KAJ3655902.1"/>
    </source>
</evidence>
<keyword evidence="2" id="KW-1185">Reference proteome</keyword>